<sequence>MSLMSEYNTIYAEVVQPFLHQLELCTDIHSLEAVFSKTLSHLGFPMFAYNIHRMSASFIMNESTVDPQNFIISNFPNKWLTHYFHQKYKEIDPTLKWVGTGQGIAQWSDLLTSDDIDKNQRRLLQEAWDAGLTNGITLPIMTELGEAVAISVVPEPGTGNNERILAALPIVQILAQGYHRKAKGILLGHSLKVGSARRKSFLSPREIDVLHWMARGKTAWEIAEILSISQKSVDFYTDMAKTKLQAMNRTHAVVKAIMLGLVTLD</sequence>
<dbReference type="PANTHER" id="PTHR44688">
    <property type="entry name" value="DNA-BINDING TRANSCRIPTIONAL ACTIVATOR DEVR_DOSR"/>
    <property type="match status" value="1"/>
</dbReference>
<evidence type="ECO:0000259" key="4">
    <source>
        <dbReference type="PROSITE" id="PS50043"/>
    </source>
</evidence>
<dbReference type="Gene3D" id="1.10.10.10">
    <property type="entry name" value="Winged helix-like DNA-binding domain superfamily/Winged helix DNA-binding domain"/>
    <property type="match status" value="1"/>
</dbReference>
<dbReference type="InterPro" id="IPR036388">
    <property type="entry name" value="WH-like_DNA-bd_sf"/>
</dbReference>
<dbReference type="SMART" id="SM00421">
    <property type="entry name" value="HTH_LUXR"/>
    <property type="match status" value="1"/>
</dbReference>
<dbReference type="PANTHER" id="PTHR44688:SF16">
    <property type="entry name" value="DNA-BINDING TRANSCRIPTIONAL ACTIVATOR DEVR_DOSR"/>
    <property type="match status" value="1"/>
</dbReference>
<accession>A0AA87UCQ8</accession>
<keyword evidence="2" id="KW-0238">DNA-binding</keyword>
<reference evidence="5 6" key="1">
    <citation type="submission" date="2014-05" db="EMBL/GenBank/DDBJ databases">
        <title>Whole genome shotgun sequence of Rhizobium rhizogenes NBRC 13257.</title>
        <authorList>
            <person name="Katano-Makiyama Y."/>
            <person name="Hosoyama A."/>
            <person name="Hashimoto M."/>
            <person name="Hosoyama Y."/>
            <person name="Noguchi M."/>
            <person name="Tsuchikane K."/>
            <person name="Kimura A."/>
            <person name="Ohji S."/>
            <person name="Ichikawa N."/>
            <person name="Yamazoe A."/>
            <person name="Fujita N."/>
        </authorList>
    </citation>
    <scope>NUCLEOTIDE SEQUENCE [LARGE SCALE GENOMIC DNA]</scope>
    <source>
        <strain evidence="5 6">NBRC 13257</strain>
    </source>
</reference>
<comment type="caution">
    <text evidence="5">The sequence shown here is derived from an EMBL/GenBank/DDBJ whole genome shotgun (WGS) entry which is preliminary data.</text>
</comment>
<evidence type="ECO:0000313" key="5">
    <source>
        <dbReference type="EMBL" id="GAJ96643.1"/>
    </source>
</evidence>
<feature type="domain" description="HTH luxR-type" evidence="4">
    <location>
        <begin position="195"/>
        <end position="260"/>
    </location>
</feature>
<dbReference type="PRINTS" id="PR00038">
    <property type="entry name" value="HTHLUXR"/>
</dbReference>
<evidence type="ECO:0000256" key="1">
    <source>
        <dbReference type="ARBA" id="ARBA00023015"/>
    </source>
</evidence>
<name>A0AA87UCQ8_RHIRH</name>
<protein>
    <submittedName>
        <fullName evidence="5">LuxR family transcriptional regulator</fullName>
    </submittedName>
</protein>
<dbReference type="EMBL" id="BAYX01000024">
    <property type="protein sequence ID" value="GAJ96643.1"/>
    <property type="molecule type" value="Genomic_DNA"/>
</dbReference>
<keyword evidence="3" id="KW-0804">Transcription</keyword>
<dbReference type="InterPro" id="IPR005143">
    <property type="entry name" value="TF_LuxR_autoind-bd_dom"/>
</dbReference>
<keyword evidence="1" id="KW-0805">Transcription regulation</keyword>
<dbReference type="Proteomes" id="UP000026941">
    <property type="component" value="Unassembled WGS sequence"/>
</dbReference>
<dbReference type="PROSITE" id="PS50043">
    <property type="entry name" value="HTH_LUXR_2"/>
    <property type="match status" value="1"/>
</dbReference>
<dbReference type="AlphaFoldDB" id="A0AA87UCQ8"/>
<dbReference type="Pfam" id="PF00196">
    <property type="entry name" value="GerE"/>
    <property type="match status" value="1"/>
</dbReference>
<organism evidence="5 6">
    <name type="scientific">Rhizobium rhizogenes NBRC 13257</name>
    <dbReference type="NCBI Taxonomy" id="1220581"/>
    <lineage>
        <taxon>Bacteria</taxon>
        <taxon>Pseudomonadati</taxon>
        <taxon>Pseudomonadota</taxon>
        <taxon>Alphaproteobacteria</taxon>
        <taxon>Hyphomicrobiales</taxon>
        <taxon>Rhizobiaceae</taxon>
        <taxon>Rhizobium/Agrobacterium group</taxon>
        <taxon>Rhizobium</taxon>
    </lineage>
</organism>
<gene>
    <name evidence="5" type="ORF">RRH01S_24_00360</name>
</gene>
<dbReference type="Gene3D" id="3.30.450.80">
    <property type="entry name" value="Transcription factor LuxR-like, autoinducer-binding domain"/>
    <property type="match status" value="1"/>
</dbReference>
<proteinExistence type="predicted"/>
<dbReference type="GO" id="GO:0006355">
    <property type="term" value="P:regulation of DNA-templated transcription"/>
    <property type="evidence" value="ECO:0007669"/>
    <property type="project" value="InterPro"/>
</dbReference>
<dbReference type="GO" id="GO:0003677">
    <property type="term" value="F:DNA binding"/>
    <property type="evidence" value="ECO:0007669"/>
    <property type="project" value="UniProtKB-KW"/>
</dbReference>
<dbReference type="Pfam" id="PF03472">
    <property type="entry name" value="Autoind_bind"/>
    <property type="match status" value="1"/>
</dbReference>
<evidence type="ECO:0000256" key="2">
    <source>
        <dbReference type="ARBA" id="ARBA00023125"/>
    </source>
</evidence>
<evidence type="ECO:0000256" key="3">
    <source>
        <dbReference type="ARBA" id="ARBA00023163"/>
    </source>
</evidence>
<dbReference type="InterPro" id="IPR016032">
    <property type="entry name" value="Sig_transdc_resp-reg_C-effctor"/>
</dbReference>
<dbReference type="SUPFAM" id="SSF46894">
    <property type="entry name" value="C-terminal effector domain of the bipartite response regulators"/>
    <property type="match status" value="1"/>
</dbReference>
<dbReference type="SUPFAM" id="SSF75516">
    <property type="entry name" value="Pheromone-binding domain of LuxR-like quorum-sensing transcription factors"/>
    <property type="match status" value="1"/>
</dbReference>
<evidence type="ECO:0000313" key="6">
    <source>
        <dbReference type="Proteomes" id="UP000026941"/>
    </source>
</evidence>
<dbReference type="InterPro" id="IPR000792">
    <property type="entry name" value="Tscrpt_reg_LuxR_C"/>
</dbReference>
<dbReference type="InterPro" id="IPR036693">
    <property type="entry name" value="TF_LuxR_autoind-bd_dom_sf"/>
</dbReference>
<dbReference type="CDD" id="cd06170">
    <property type="entry name" value="LuxR_C_like"/>
    <property type="match status" value="1"/>
</dbReference>